<protein>
    <submittedName>
        <fullName evidence="1">OBAP family protein</fullName>
    </submittedName>
</protein>
<gene>
    <name evidence="1" type="ORF">M5I08_08470</name>
</gene>
<proteinExistence type="predicted"/>
<keyword evidence="2" id="KW-1185">Reference proteome</keyword>
<evidence type="ECO:0000313" key="2">
    <source>
        <dbReference type="Proteomes" id="UP001056610"/>
    </source>
</evidence>
<accession>A0ABY4QMP1</accession>
<name>A0ABY4QMP1_9MYCO</name>
<organism evidence="1 2">
    <name type="scientific">Candidatus Mycobacterium methanotrophicum</name>
    <dbReference type="NCBI Taxonomy" id="2943498"/>
    <lineage>
        <taxon>Bacteria</taxon>
        <taxon>Bacillati</taxon>
        <taxon>Actinomycetota</taxon>
        <taxon>Actinomycetes</taxon>
        <taxon>Mycobacteriales</taxon>
        <taxon>Mycobacteriaceae</taxon>
        <taxon>Mycobacterium</taxon>
    </lineage>
</organism>
<reference evidence="1" key="1">
    <citation type="submission" date="2022-05" db="EMBL/GenBank/DDBJ databases">
        <title>A methanotrophic Mycobacterium dominates a cave microbial ecosystem.</title>
        <authorList>
            <person name="Van Spanning R.J.M."/>
            <person name="Guan Q."/>
            <person name="Melkonian C."/>
            <person name="Gallant J."/>
            <person name="Polerecky L."/>
            <person name="Flot J.-F."/>
            <person name="Brandt B.W."/>
            <person name="Braster M."/>
            <person name="Iturbe Espinoza P."/>
            <person name="Aerts J."/>
            <person name="Meima-Franke M."/>
            <person name="Piersma S.R."/>
            <person name="Bunduc C."/>
            <person name="Ummels R."/>
            <person name="Pain A."/>
            <person name="Fleming E.J."/>
            <person name="van der Wel N."/>
            <person name="Gherman V.D."/>
            <person name="Sarbu S.M."/>
            <person name="Bodelier P.L.E."/>
            <person name="Bitter W."/>
        </authorList>
    </citation>
    <scope>NUCLEOTIDE SEQUENCE</scope>
    <source>
        <strain evidence="1">Sulfur Cave</strain>
    </source>
</reference>
<dbReference type="EMBL" id="CP097320">
    <property type="protein sequence ID" value="UQX12290.1"/>
    <property type="molecule type" value="Genomic_DNA"/>
</dbReference>
<sequence>MQHMRSLGYVILNPSQVIVEAHHYCRLLQQGVSLYDADSQMATLTGTDSIDTGELDSSAMLAYSNCY</sequence>
<evidence type="ECO:0000313" key="1">
    <source>
        <dbReference type="EMBL" id="UQX12290.1"/>
    </source>
</evidence>
<dbReference type="Proteomes" id="UP001056610">
    <property type="component" value="Chromosome"/>
</dbReference>